<feature type="chain" id="PRO_5002798683" description="IGFBP N-terminal domain-containing protein" evidence="5">
    <location>
        <begin position="20"/>
        <end position="155"/>
    </location>
</feature>
<dbReference type="PANTHER" id="PTHR14186">
    <property type="entry name" value="INSULIN-LIKE GROWTH FACTOR BINDING PROTEIN-RELATED"/>
    <property type="match status" value="1"/>
</dbReference>
<protein>
    <recommendedName>
        <fullName evidence="6">IGFBP N-terminal domain-containing protein</fullName>
    </recommendedName>
</protein>
<proteinExistence type="predicted"/>
<dbReference type="Pfam" id="PF00219">
    <property type="entry name" value="IGFBP"/>
    <property type="match status" value="1"/>
</dbReference>
<feature type="domain" description="IGFBP N-terminal" evidence="6">
    <location>
        <begin position="20"/>
        <end position="93"/>
    </location>
</feature>
<dbReference type="Gene3D" id="4.10.40.20">
    <property type="match status" value="1"/>
</dbReference>
<sequence>MKFLFLSLALASAVSLCWATTCPQCEIIRCPRPDCEEPIASDFCGCCQTCVKNENQICAIGMSPVGQGVCREGLFCAHRKDDGSVLPFQTAIDNPIIGETFRRLPQLNFTCMQEILIQIWTARDLKFLVVHASAELAVFLQNFDPKILMVLTSEN</sequence>
<dbReference type="GO" id="GO:0009966">
    <property type="term" value="P:regulation of signal transduction"/>
    <property type="evidence" value="ECO:0000318"/>
    <property type="project" value="GO_Central"/>
</dbReference>
<keyword evidence="8" id="KW-1185">Reference proteome</keyword>
<dbReference type="GO" id="GO:0005576">
    <property type="term" value="C:extracellular region"/>
    <property type="evidence" value="ECO:0007669"/>
    <property type="project" value="UniProtKB-SubCell"/>
</dbReference>
<reference evidence="7 8" key="1">
    <citation type="journal article" date="2008" name="Nature">
        <title>The Trichoplax genome and the nature of placozoans.</title>
        <authorList>
            <person name="Srivastava M."/>
            <person name="Begovic E."/>
            <person name="Chapman J."/>
            <person name="Putnam N.H."/>
            <person name="Hellsten U."/>
            <person name="Kawashima T."/>
            <person name="Kuo A."/>
            <person name="Mitros T."/>
            <person name="Salamov A."/>
            <person name="Carpenter M.L."/>
            <person name="Signorovitch A.Y."/>
            <person name="Moreno M.A."/>
            <person name="Kamm K."/>
            <person name="Grimwood J."/>
            <person name="Schmutz J."/>
            <person name="Shapiro H."/>
            <person name="Grigoriev I.V."/>
            <person name="Buss L.W."/>
            <person name="Schierwater B."/>
            <person name="Dellaporta S.L."/>
            <person name="Rokhsar D.S."/>
        </authorList>
    </citation>
    <scope>NUCLEOTIDE SEQUENCE [LARGE SCALE GENOMIC DNA]</scope>
    <source>
        <strain evidence="7 8">Grell-BS-1999</strain>
    </source>
</reference>
<evidence type="ECO:0000256" key="4">
    <source>
        <dbReference type="ARBA" id="ARBA00023157"/>
    </source>
</evidence>
<gene>
    <name evidence="7" type="ORF">TRIADDRAFT_64395</name>
</gene>
<dbReference type="GO" id="GO:0005520">
    <property type="term" value="F:insulin-like growth factor binding"/>
    <property type="evidence" value="ECO:0007669"/>
    <property type="project" value="InterPro"/>
</dbReference>
<dbReference type="PANTHER" id="PTHR14186:SF20">
    <property type="entry name" value="CYSTEINE-RICH MOTOR NEURON 1 PROTEIN-LIKE"/>
    <property type="match status" value="1"/>
</dbReference>
<keyword evidence="3 5" id="KW-0732">Signal</keyword>
<evidence type="ECO:0000256" key="2">
    <source>
        <dbReference type="ARBA" id="ARBA00022525"/>
    </source>
</evidence>
<comment type="subcellular location">
    <subcellularLocation>
        <location evidence="1">Secreted</location>
    </subcellularLocation>
</comment>
<dbReference type="AlphaFoldDB" id="B3SCG1"/>
<feature type="signal peptide" evidence="5">
    <location>
        <begin position="1"/>
        <end position="19"/>
    </location>
</feature>
<evidence type="ECO:0000313" key="8">
    <source>
        <dbReference type="Proteomes" id="UP000009022"/>
    </source>
</evidence>
<keyword evidence="2" id="KW-0964">Secreted</keyword>
<keyword evidence="4" id="KW-1015">Disulfide bond</keyword>
<dbReference type="SMART" id="SM00121">
    <property type="entry name" value="IB"/>
    <property type="match status" value="1"/>
</dbReference>
<dbReference type="Proteomes" id="UP000009022">
    <property type="component" value="Unassembled WGS sequence"/>
</dbReference>
<dbReference type="InterPro" id="IPR011390">
    <property type="entry name" value="IGFBP_rP_mac25"/>
</dbReference>
<dbReference type="RefSeq" id="XP_002117943.1">
    <property type="nucleotide sequence ID" value="XM_002117907.1"/>
</dbReference>
<dbReference type="InterPro" id="IPR000867">
    <property type="entry name" value="IGFBP-like"/>
</dbReference>
<dbReference type="KEGG" id="tad:TRIADDRAFT_64395"/>
<dbReference type="EMBL" id="DS985270">
    <property type="protein sequence ID" value="EDV19610.1"/>
    <property type="molecule type" value="Genomic_DNA"/>
</dbReference>
<evidence type="ECO:0000313" key="7">
    <source>
        <dbReference type="EMBL" id="EDV19610.1"/>
    </source>
</evidence>
<evidence type="ECO:0000256" key="3">
    <source>
        <dbReference type="ARBA" id="ARBA00022729"/>
    </source>
</evidence>
<dbReference type="PhylomeDB" id="B3SCG1"/>
<dbReference type="HOGENOM" id="CLU_1697780_0_0_1"/>
<accession>B3SCG1</accession>
<dbReference type="GeneID" id="6759155"/>
<evidence type="ECO:0000256" key="1">
    <source>
        <dbReference type="ARBA" id="ARBA00004613"/>
    </source>
</evidence>
<dbReference type="InParanoid" id="B3SCG1"/>
<evidence type="ECO:0000259" key="6">
    <source>
        <dbReference type="SMART" id="SM00121"/>
    </source>
</evidence>
<dbReference type="CTD" id="6759155"/>
<evidence type="ECO:0000256" key="5">
    <source>
        <dbReference type="SAM" id="SignalP"/>
    </source>
</evidence>
<organism evidence="7 8">
    <name type="scientific">Trichoplax adhaerens</name>
    <name type="common">Trichoplax reptans</name>
    <dbReference type="NCBI Taxonomy" id="10228"/>
    <lineage>
        <taxon>Eukaryota</taxon>
        <taxon>Metazoa</taxon>
        <taxon>Placozoa</taxon>
        <taxon>Uniplacotomia</taxon>
        <taxon>Trichoplacea</taxon>
        <taxon>Trichoplacidae</taxon>
        <taxon>Trichoplax</taxon>
    </lineage>
</organism>
<dbReference type="GO" id="GO:0001558">
    <property type="term" value="P:regulation of cell growth"/>
    <property type="evidence" value="ECO:0007669"/>
    <property type="project" value="InterPro"/>
</dbReference>
<dbReference type="InterPro" id="IPR009030">
    <property type="entry name" value="Growth_fac_rcpt_cys_sf"/>
</dbReference>
<name>B3SCG1_TRIAD</name>
<dbReference type="SUPFAM" id="SSF57184">
    <property type="entry name" value="Growth factor receptor domain"/>
    <property type="match status" value="1"/>
</dbReference>